<comment type="caution">
    <text evidence="2">The sequence shown here is derived from an EMBL/GenBank/DDBJ whole genome shotgun (WGS) entry which is preliminary data.</text>
</comment>
<dbReference type="Gene3D" id="3.30.950.30">
    <property type="entry name" value="Schlafen, AAA domain"/>
    <property type="match status" value="1"/>
</dbReference>
<keyword evidence="2" id="KW-0547">Nucleotide-binding</keyword>
<proteinExistence type="predicted"/>
<reference evidence="2 3" key="1">
    <citation type="submission" date="2021-01" db="EMBL/GenBank/DDBJ databases">
        <title>Actinoplanes sp. nov. LDG1-06 isolated from lichen.</title>
        <authorList>
            <person name="Saeng-In P."/>
            <person name="Phongsopitanun W."/>
            <person name="Kanchanasin P."/>
            <person name="Yuki M."/>
            <person name="Kudo T."/>
            <person name="Ohkuma M."/>
            <person name="Tanasupawat S."/>
        </authorList>
    </citation>
    <scope>NUCLEOTIDE SEQUENCE [LARGE SCALE GENOMIC DNA]</scope>
    <source>
        <strain evidence="2 3">LDG1-06</strain>
    </source>
</reference>
<protein>
    <submittedName>
        <fullName evidence="2">ATP-binding protein</fullName>
    </submittedName>
</protein>
<keyword evidence="3" id="KW-1185">Reference proteome</keyword>
<dbReference type="InterPro" id="IPR007421">
    <property type="entry name" value="Schlafen_AlbA_2_dom"/>
</dbReference>
<dbReference type="InterPro" id="IPR038461">
    <property type="entry name" value="Schlafen_AlbA_2_dom_sf"/>
</dbReference>
<dbReference type="Proteomes" id="UP000632138">
    <property type="component" value="Unassembled WGS sequence"/>
</dbReference>
<evidence type="ECO:0000313" key="3">
    <source>
        <dbReference type="Proteomes" id="UP000632138"/>
    </source>
</evidence>
<evidence type="ECO:0000259" key="1">
    <source>
        <dbReference type="Pfam" id="PF04326"/>
    </source>
</evidence>
<organism evidence="2 3">
    <name type="scientific">Paractinoplanes ovalisporus</name>
    <dbReference type="NCBI Taxonomy" id="2810368"/>
    <lineage>
        <taxon>Bacteria</taxon>
        <taxon>Bacillati</taxon>
        <taxon>Actinomycetota</taxon>
        <taxon>Actinomycetes</taxon>
        <taxon>Micromonosporales</taxon>
        <taxon>Micromonosporaceae</taxon>
        <taxon>Paractinoplanes</taxon>
    </lineage>
</organism>
<dbReference type="EMBL" id="JAENHP010000035">
    <property type="protein sequence ID" value="MBM2623384.1"/>
    <property type="molecule type" value="Genomic_DNA"/>
</dbReference>
<dbReference type="Pfam" id="PF04326">
    <property type="entry name" value="SLFN_AlbA_2"/>
    <property type="match status" value="1"/>
</dbReference>
<gene>
    <name evidence="2" type="ORF">JIG36_48610</name>
</gene>
<accession>A0ABS2AU38</accession>
<dbReference type="RefSeq" id="WP_203383737.1">
    <property type="nucleotide sequence ID" value="NZ_JAENHP010000035.1"/>
</dbReference>
<name>A0ABS2AU38_9ACTN</name>
<keyword evidence="2" id="KW-0067">ATP-binding</keyword>
<evidence type="ECO:0000313" key="2">
    <source>
        <dbReference type="EMBL" id="MBM2623384.1"/>
    </source>
</evidence>
<dbReference type="GO" id="GO:0005524">
    <property type="term" value="F:ATP binding"/>
    <property type="evidence" value="ECO:0007669"/>
    <property type="project" value="UniProtKB-KW"/>
</dbReference>
<feature type="domain" description="Schlafen AlbA-2" evidence="1">
    <location>
        <begin position="35"/>
        <end position="155"/>
    </location>
</feature>
<sequence>MQSLRNRRLESLFGGPINANLTFDQVRGLIPNASESPDLDFKRDTYPSGDRGKKDLCGDIGGMANAGGGVIVIGIEEDDQARAASYSPVDVSDSERQRLRQTLYGNLHPAPTFDVIPVEDPEHPGHGFLIIWVARSTAAPHAYSPQGSARYYPRRVGTEKIWLGEAEIAEAYRVRFAGLADQFARVATIEAELLPRLASEGIFVVITLVPDMPGEMTIDTAAFDAFQLGNASRQLSAFGIPMGGFMQSTVRRRRLVATSSPEISQPTTNKVCELHADGSGAFAKSVESVSRDDVQRQERFVDSNQLVMGIATGLRRLGRHARDTAGAGGLANMQATVWTRTPTKLMLVSSVGWPNEPVGRGFIEGNVTSDSVADLDDLAVDGPGLVAATWRLANGLFQDFGTPETMLVTREGGIRLPYWYRDVQAPIRQWAAEFGVEILTAQ</sequence>